<dbReference type="PATRIC" id="fig|512565.3.peg.1260"/>
<dbReference type="Pfam" id="PF25547">
    <property type="entry name" value="WXG100_2"/>
    <property type="match status" value="1"/>
</dbReference>
<sequence length="418" mass="44803">MSVNPLVVESQGSTTWHTGLGLVGDVADIAEGIRNNSWVDPVLGGVGAGLDLLTLAIDPLGGLMAWGVSWLMEHVRPLREALDHLAGNADQVAAHAATWSNVSAFTSGAGQDYAGHVTTDISGWSGAAADAYRDHARRHLESLDGLATATRGIAYAVEGAGLLVALVRGIVRDLIAEFVATLAVRLPQWLAVEGLTLGIASPAVASQVSALVLKWSHRIQHFIRGLLTSLRHLSAKLSDLVDAFGGLRQNGQEITRTEPFKTSAGRPSQTGGEVRPPGGNADFETRWAEVTYDAIRANDDDVPAIIQTARAHGFTPDDIIAIKNHLFREQHLLDSYDEGEMALFDANPRIAEAWQRLAGGHPHPADIDLLQHERYEAAFMSSSGDPSYRRAHAATLEAGFTWDPEAAAADGFGYQRRD</sequence>
<name>I0H0D8_ACTM4</name>
<dbReference type="STRING" id="512565.AMIS_12550"/>
<protein>
    <recommendedName>
        <fullName evidence="2">Outer membrane channel protein CpnT-like N-terminal domain-containing protein</fullName>
    </recommendedName>
</protein>
<feature type="region of interest" description="Disordered" evidence="1">
    <location>
        <begin position="260"/>
        <end position="280"/>
    </location>
</feature>
<dbReference type="InterPro" id="IPR036689">
    <property type="entry name" value="ESAT-6-like_sf"/>
</dbReference>
<accession>I0H0D8</accession>
<dbReference type="InterPro" id="IPR057746">
    <property type="entry name" value="CpnT-like_N"/>
</dbReference>
<evidence type="ECO:0000313" key="3">
    <source>
        <dbReference type="EMBL" id="BAL86475.1"/>
    </source>
</evidence>
<dbReference type="OrthoDB" id="5069709at2"/>
<organism evidence="3 4">
    <name type="scientific">Actinoplanes missouriensis (strain ATCC 14538 / DSM 43046 / CBS 188.64 / JCM 3121 / NBRC 102363 / NCIMB 12654 / NRRL B-3342 / UNCC 431)</name>
    <dbReference type="NCBI Taxonomy" id="512565"/>
    <lineage>
        <taxon>Bacteria</taxon>
        <taxon>Bacillati</taxon>
        <taxon>Actinomycetota</taxon>
        <taxon>Actinomycetes</taxon>
        <taxon>Micromonosporales</taxon>
        <taxon>Micromonosporaceae</taxon>
        <taxon>Actinoplanes</taxon>
    </lineage>
</organism>
<gene>
    <name evidence="3" type="ordered locus">AMIS_12550</name>
</gene>
<evidence type="ECO:0000313" key="4">
    <source>
        <dbReference type="Proteomes" id="UP000007882"/>
    </source>
</evidence>
<dbReference type="HOGENOM" id="CLU_051020_0_0_11"/>
<dbReference type="eggNOG" id="COG4842">
    <property type="taxonomic scope" value="Bacteria"/>
</dbReference>
<dbReference type="AlphaFoldDB" id="I0H0D8"/>
<dbReference type="RefSeq" id="WP_014441372.1">
    <property type="nucleotide sequence ID" value="NC_017093.1"/>
</dbReference>
<dbReference type="Proteomes" id="UP000007882">
    <property type="component" value="Chromosome"/>
</dbReference>
<evidence type="ECO:0000256" key="1">
    <source>
        <dbReference type="SAM" id="MobiDB-lite"/>
    </source>
</evidence>
<dbReference type="SUPFAM" id="SSF140453">
    <property type="entry name" value="EsxAB dimer-like"/>
    <property type="match status" value="1"/>
</dbReference>
<keyword evidence="4" id="KW-1185">Reference proteome</keyword>
<proteinExistence type="predicted"/>
<dbReference type="EMBL" id="AP012319">
    <property type="protein sequence ID" value="BAL86475.1"/>
    <property type="molecule type" value="Genomic_DNA"/>
</dbReference>
<reference evidence="3 4" key="1">
    <citation type="submission" date="2012-02" db="EMBL/GenBank/DDBJ databases">
        <title>Complete genome sequence of Actinoplanes missouriensis 431 (= NBRC 102363).</title>
        <authorList>
            <person name="Ohnishi Y."/>
            <person name="Ishikawa J."/>
            <person name="Sekine M."/>
            <person name="Hosoyama A."/>
            <person name="Harada T."/>
            <person name="Narita H."/>
            <person name="Hata T."/>
            <person name="Konno Y."/>
            <person name="Tutikane K."/>
            <person name="Fujita N."/>
            <person name="Horinouchi S."/>
            <person name="Hayakawa M."/>
        </authorList>
    </citation>
    <scope>NUCLEOTIDE SEQUENCE [LARGE SCALE GENOMIC DNA]</scope>
    <source>
        <strain evidence="4">ATCC 14538 / DSM 43046 / CBS 188.64 / JCM 3121 / NBRC 102363 / NCIMB 12654 / NRRL B-3342 / UNCC 431</strain>
    </source>
</reference>
<dbReference type="eggNOG" id="COG3266">
    <property type="taxonomic scope" value="Bacteria"/>
</dbReference>
<evidence type="ECO:0000259" key="2">
    <source>
        <dbReference type="Pfam" id="PF25547"/>
    </source>
</evidence>
<dbReference type="KEGG" id="ams:AMIS_12550"/>
<feature type="domain" description="Outer membrane channel protein CpnT-like N-terminal" evidence="2">
    <location>
        <begin position="87"/>
        <end position="212"/>
    </location>
</feature>